<organism evidence="1 2">
    <name type="scientific">Dictyocaulus viviparus</name>
    <name type="common">Bovine lungworm</name>
    <dbReference type="NCBI Taxonomy" id="29172"/>
    <lineage>
        <taxon>Eukaryota</taxon>
        <taxon>Metazoa</taxon>
        <taxon>Ecdysozoa</taxon>
        <taxon>Nematoda</taxon>
        <taxon>Chromadorea</taxon>
        <taxon>Rhabditida</taxon>
        <taxon>Rhabditina</taxon>
        <taxon>Rhabditomorpha</taxon>
        <taxon>Strongyloidea</taxon>
        <taxon>Metastrongylidae</taxon>
        <taxon>Dictyocaulus</taxon>
    </lineage>
</organism>
<protein>
    <submittedName>
        <fullName evidence="1">Uncharacterized protein</fullName>
    </submittedName>
</protein>
<gene>
    <name evidence="1" type="ORF">DICVIV_11980</name>
</gene>
<dbReference type="EMBL" id="KN716719">
    <property type="protein sequence ID" value="KJH42038.1"/>
    <property type="molecule type" value="Genomic_DNA"/>
</dbReference>
<evidence type="ECO:0000313" key="1">
    <source>
        <dbReference type="EMBL" id="KJH42038.1"/>
    </source>
</evidence>
<dbReference type="AlphaFoldDB" id="A0A0D8XBS0"/>
<accession>A0A0D8XBS0</accession>
<sequence length="222" mass="25889">MRGRVSVLNRYYNLYMKKAVLFQSAKNCKRKKKIASFEFAKINSPGACISSLTNVLSKAYQAYLTFKLQDTTRMIRTLDIGHLELSLLKSYRLDSHSTPQIYYDEDTHNWSVTEENSSKRKTRRTIILKSFEGSKRMSTVHQQFIGEHSRYTLSASLRMWGNKEKSDPLLLGNFGMGNGFHHHQQHLYQHLQRGTASKTARPVVLWKGETARKKRFEHRKTE</sequence>
<reference evidence="1 2" key="1">
    <citation type="submission" date="2013-11" db="EMBL/GenBank/DDBJ databases">
        <title>Draft genome of the bovine lungworm Dictyocaulus viviparus.</title>
        <authorList>
            <person name="Mitreva M."/>
        </authorList>
    </citation>
    <scope>NUCLEOTIDE SEQUENCE [LARGE SCALE GENOMIC DNA]</scope>
    <source>
        <strain evidence="1 2">HannoverDv2000</strain>
    </source>
</reference>
<dbReference type="Proteomes" id="UP000053766">
    <property type="component" value="Unassembled WGS sequence"/>
</dbReference>
<keyword evidence="2" id="KW-1185">Reference proteome</keyword>
<reference evidence="2" key="2">
    <citation type="journal article" date="2016" name="Sci. Rep.">
        <title>Dictyocaulus viviparus genome, variome and transcriptome elucidate lungworm biology and support future intervention.</title>
        <authorList>
            <person name="McNulty S.N."/>
            <person name="Strube C."/>
            <person name="Rosa B.A."/>
            <person name="Martin J.C."/>
            <person name="Tyagi R."/>
            <person name="Choi Y.J."/>
            <person name="Wang Q."/>
            <person name="Hallsworth Pepin K."/>
            <person name="Zhang X."/>
            <person name="Ozersky P."/>
            <person name="Wilson R.K."/>
            <person name="Sternberg P.W."/>
            <person name="Gasser R.B."/>
            <person name="Mitreva M."/>
        </authorList>
    </citation>
    <scope>NUCLEOTIDE SEQUENCE [LARGE SCALE GENOMIC DNA]</scope>
    <source>
        <strain evidence="2">HannoverDv2000</strain>
    </source>
</reference>
<feature type="non-terminal residue" evidence="1">
    <location>
        <position position="222"/>
    </location>
</feature>
<name>A0A0D8XBS0_DICVI</name>
<dbReference type="OrthoDB" id="5868636at2759"/>
<proteinExistence type="predicted"/>
<evidence type="ECO:0000313" key="2">
    <source>
        <dbReference type="Proteomes" id="UP000053766"/>
    </source>
</evidence>